<dbReference type="PANTHER" id="PTHR43313">
    <property type="entry name" value="SHORT-CHAIN DEHYDROGENASE/REDUCTASE FAMILY 9C"/>
    <property type="match status" value="1"/>
</dbReference>
<evidence type="ECO:0000313" key="3">
    <source>
        <dbReference type="EMBL" id="CAD5230935.1"/>
    </source>
</evidence>
<protein>
    <submittedName>
        <fullName evidence="3">Uncharacterized protein</fullName>
    </submittedName>
</protein>
<dbReference type="GO" id="GO:0016491">
    <property type="term" value="F:oxidoreductase activity"/>
    <property type="evidence" value="ECO:0007669"/>
    <property type="project" value="UniProtKB-KW"/>
</dbReference>
<reference evidence="3" key="1">
    <citation type="submission" date="2020-09" db="EMBL/GenBank/DDBJ databases">
        <authorList>
            <person name="Kikuchi T."/>
        </authorList>
    </citation>
    <scope>NUCLEOTIDE SEQUENCE</scope>
    <source>
        <strain evidence="3">SH1</strain>
    </source>
</reference>
<dbReference type="InterPro" id="IPR036291">
    <property type="entry name" value="NAD(P)-bd_dom_sf"/>
</dbReference>
<dbReference type="EMBL" id="CAJFCW020000006">
    <property type="protein sequence ID" value="CAG9128184.1"/>
    <property type="molecule type" value="Genomic_DNA"/>
</dbReference>
<dbReference type="OrthoDB" id="2102561at2759"/>
<keyword evidence="1" id="KW-0560">Oxidoreductase</keyword>
<keyword evidence="4" id="KW-1185">Reference proteome</keyword>
<dbReference type="EMBL" id="CAJFDH010000006">
    <property type="protein sequence ID" value="CAD5230935.1"/>
    <property type="molecule type" value="Genomic_DNA"/>
</dbReference>
<dbReference type="InterPro" id="IPR002347">
    <property type="entry name" value="SDR_fam"/>
</dbReference>
<comment type="caution">
    <text evidence="3">The sequence shown here is derived from an EMBL/GenBank/DDBJ whole genome shotgun (WGS) entry which is preliminary data.</text>
</comment>
<evidence type="ECO:0000256" key="1">
    <source>
        <dbReference type="ARBA" id="ARBA00023002"/>
    </source>
</evidence>
<dbReference type="Proteomes" id="UP000614601">
    <property type="component" value="Unassembled WGS sequence"/>
</dbReference>
<dbReference type="PRINTS" id="PR00081">
    <property type="entry name" value="GDHRDH"/>
</dbReference>
<evidence type="ECO:0000256" key="2">
    <source>
        <dbReference type="RuleBase" id="RU000363"/>
    </source>
</evidence>
<dbReference type="PROSITE" id="PS00061">
    <property type="entry name" value="ADH_SHORT"/>
    <property type="match status" value="1"/>
</dbReference>
<gene>
    <name evidence="3" type="ORF">BOKJ2_LOCUS14390</name>
</gene>
<organism evidence="3 4">
    <name type="scientific">Bursaphelenchus okinawaensis</name>
    <dbReference type="NCBI Taxonomy" id="465554"/>
    <lineage>
        <taxon>Eukaryota</taxon>
        <taxon>Metazoa</taxon>
        <taxon>Ecdysozoa</taxon>
        <taxon>Nematoda</taxon>
        <taxon>Chromadorea</taxon>
        <taxon>Rhabditida</taxon>
        <taxon>Tylenchina</taxon>
        <taxon>Tylenchomorpha</taxon>
        <taxon>Aphelenchoidea</taxon>
        <taxon>Aphelenchoididae</taxon>
        <taxon>Bursaphelenchus</taxon>
    </lineage>
</organism>
<dbReference type="Pfam" id="PF00106">
    <property type="entry name" value="adh_short"/>
    <property type="match status" value="1"/>
</dbReference>
<evidence type="ECO:0000313" key="4">
    <source>
        <dbReference type="Proteomes" id="UP000614601"/>
    </source>
</evidence>
<comment type="similarity">
    <text evidence="2">Belongs to the short-chain dehydrogenases/reductases (SDR) family.</text>
</comment>
<dbReference type="InterPro" id="IPR020904">
    <property type="entry name" value="Sc_DH/Rdtase_CS"/>
</dbReference>
<dbReference type="Gene3D" id="3.40.50.720">
    <property type="entry name" value="NAD(P)-binding Rossmann-like Domain"/>
    <property type="match status" value="1"/>
</dbReference>
<dbReference type="SUPFAM" id="SSF51735">
    <property type="entry name" value="NAD(P)-binding Rossmann-fold domains"/>
    <property type="match status" value="1"/>
</dbReference>
<dbReference type="PRINTS" id="PR00080">
    <property type="entry name" value="SDRFAMILY"/>
</dbReference>
<dbReference type="AlphaFoldDB" id="A0A811LV78"/>
<accession>A0A811LV78</accession>
<dbReference type="GO" id="GO:0008202">
    <property type="term" value="P:steroid metabolic process"/>
    <property type="evidence" value="ECO:0007669"/>
    <property type="project" value="TreeGrafter"/>
</dbReference>
<dbReference type="PANTHER" id="PTHR43313:SF7">
    <property type="entry name" value="17-BETA-HYDROXYSTEROID DEHYDROGENASE TYPE 6"/>
    <property type="match status" value="1"/>
</dbReference>
<proteinExistence type="inferred from homology"/>
<name>A0A811LV78_9BILA</name>
<sequence>MSLILLAIVLWIITYYTVRYIRELMVIKDAYGKAVLITGCDSGFGNGLAKQCMTYGMTVFASCTTEQGKEDLISDCKHMKGTLHAFLMDVTSDEHVQRIQQMIEDTVGVAGLHAIVNNAGIAGEFVWDEWQSTESYRRLFEVDTLGVIRVTHTFRNMLKKSRGRIVNVSSSFSVCAPAQIGPYAVAKYGVEAFSDTIRREYAMHGITVCIVEPGFLRTPMNKVENGLRNIERAWERQPDKVKEEFGEKFFEFTRETTQARYGFGSDPQLVVDSYFHALTAKYPRTRYRPGIDALLYYVPSAHMPTLLQDWWFQMHPAYKVMSPKECREQVLN</sequence>
<dbReference type="Proteomes" id="UP000783686">
    <property type="component" value="Unassembled WGS sequence"/>
</dbReference>